<comment type="caution">
    <text evidence="5">The sequence shown here is derived from an EMBL/GenBank/DDBJ whole genome shotgun (WGS) entry which is preliminary data.</text>
</comment>
<reference evidence="5 6" key="1">
    <citation type="journal article" date="2020" name="mSystems">
        <title>Defining Genomic and Predicted Metabolic Features of the Acetobacterium Genus.</title>
        <authorList>
            <person name="Ross D.E."/>
            <person name="Marshall C.W."/>
            <person name="Gulliver D."/>
            <person name="May H.D."/>
            <person name="Norman R.S."/>
        </authorList>
    </citation>
    <scope>NUCLEOTIDE SEQUENCE [LARGE SCALE GENOMIC DNA]</scope>
    <source>
        <strain evidence="5 6">DSM 4132</strain>
    </source>
</reference>
<evidence type="ECO:0000259" key="3">
    <source>
        <dbReference type="Pfam" id="PF13556"/>
    </source>
</evidence>
<comment type="similarity">
    <text evidence="1">Belongs to the CdaR family.</text>
</comment>
<dbReference type="Pfam" id="PF17853">
    <property type="entry name" value="GGDEF_2"/>
    <property type="match status" value="1"/>
</dbReference>
<evidence type="ECO:0000259" key="4">
    <source>
        <dbReference type="Pfam" id="PF17853"/>
    </source>
</evidence>
<feature type="domain" description="Purine catabolism PurC-like" evidence="2">
    <location>
        <begin position="17"/>
        <end position="123"/>
    </location>
</feature>
<accession>A0ABR6YV00</accession>
<sequence length="377" mass="42050">MSIILADLFHATQKTYQLKLLAGAAGLNTPIDWVQFTEDSATTEFLKGGELIITTGMSANSDSWLYDFITRLIAQKSAGLILNTGRYLFVDAISTAVINLCDQHHFPLFAMPWKIHLATIMQDYGNRLFTQSYQEDRTTMAFSRLLLHPDEPEGAIDTLNSLGYETAALYLVMVCSAPDIPTRLTAQLRQVAPHSYHFRLGETCVVIFQSPDSNALTQALSDFTADPATRPAAALCFGSGELTDSLLTLHRSYEQAVFALKAARQQQLRQLHFNDLGLFKVFFAVPDPAILAALAADSLSRLEAHDARGHSNLTATLRLYLEHDGSIQAVADAAFTHRNTINYRMKKIRQLLNMDLITMEEKFNLRLAFLIKDYLAL</sequence>
<evidence type="ECO:0000313" key="5">
    <source>
        <dbReference type="EMBL" id="MBC3898942.1"/>
    </source>
</evidence>
<evidence type="ECO:0000313" key="6">
    <source>
        <dbReference type="Proteomes" id="UP000622405"/>
    </source>
</evidence>
<evidence type="ECO:0000256" key="1">
    <source>
        <dbReference type="ARBA" id="ARBA00006754"/>
    </source>
</evidence>
<dbReference type="RefSeq" id="WP_186893529.1">
    <property type="nucleotide sequence ID" value="NZ_WJBE01000003.1"/>
</dbReference>
<evidence type="ECO:0000259" key="2">
    <source>
        <dbReference type="Pfam" id="PF07905"/>
    </source>
</evidence>
<dbReference type="EMBL" id="WJBE01000003">
    <property type="protein sequence ID" value="MBC3898942.1"/>
    <property type="molecule type" value="Genomic_DNA"/>
</dbReference>
<gene>
    <name evidence="5" type="ORF">GH811_04855</name>
</gene>
<dbReference type="Pfam" id="PF07905">
    <property type="entry name" value="PucR"/>
    <property type="match status" value="1"/>
</dbReference>
<evidence type="ECO:0008006" key="7">
    <source>
        <dbReference type="Google" id="ProtNLM"/>
    </source>
</evidence>
<dbReference type="InterPro" id="IPR042070">
    <property type="entry name" value="PucR_C-HTH_sf"/>
</dbReference>
<name>A0ABR6YV00_9FIRM</name>
<dbReference type="InterPro" id="IPR025736">
    <property type="entry name" value="PucR_C-HTH_dom"/>
</dbReference>
<dbReference type="InterPro" id="IPR051448">
    <property type="entry name" value="CdaR-like_regulators"/>
</dbReference>
<protein>
    <recommendedName>
        <fullName evidence="7">PucR family transcriptional regulator</fullName>
    </recommendedName>
</protein>
<dbReference type="InterPro" id="IPR012914">
    <property type="entry name" value="PucR_dom"/>
</dbReference>
<proteinExistence type="inferred from homology"/>
<organism evidence="5 6">
    <name type="scientific">Acetobacterium malicum</name>
    <dbReference type="NCBI Taxonomy" id="52692"/>
    <lineage>
        <taxon>Bacteria</taxon>
        <taxon>Bacillati</taxon>
        <taxon>Bacillota</taxon>
        <taxon>Clostridia</taxon>
        <taxon>Eubacteriales</taxon>
        <taxon>Eubacteriaceae</taxon>
        <taxon>Acetobacterium</taxon>
    </lineage>
</organism>
<dbReference type="Gene3D" id="1.10.10.2840">
    <property type="entry name" value="PucR C-terminal helix-turn-helix domain"/>
    <property type="match status" value="1"/>
</dbReference>
<feature type="domain" description="CdaR GGDEF-like" evidence="4">
    <location>
        <begin position="152"/>
        <end position="261"/>
    </location>
</feature>
<dbReference type="PANTHER" id="PTHR33744">
    <property type="entry name" value="CARBOHYDRATE DIACID REGULATOR"/>
    <property type="match status" value="1"/>
</dbReference>
<dbReference type="PANTHER" id="PTHR33744:SF1">
    <property type="entry name" value="DNA-BINDING TRANSCRIPTIONAL ACTIVATOR ADER"/>
    <property type="match status" value="1"/>
</dbReference>
<keyword evidence="6" id="KW-1185">Reference proteome</keyword>
<dbReference type="InterPro" id="IPR041522">
    <property type="entry name" value="CdaR_GGDEF"/>
</dbReference>
<dbReference type="Proteomes" id="UP000622405">
    <property type="component" value="Unassembled WGS sequence"/>
</dbReference>
<feature type="domain" description="PucR C-terminal helix-turn-helix" evidence="3">
    <location>
        <begin position="313"/>
        <end position="371"/>
    </location>
</feature>
<dbReference type="Pfam" id="PF13556">
    <property type="entry name" value="HTH_30"/>
    <property type="match status" value="1"/>
</dbReference>